<proteinExistence type="predicted"/>
<dbReference type="Pfam" id="PF20705">
    <property type="entry name" value="DUF6821"/>
    <property type="match status" value="1"/>
</dbReference>
<keyword evidence="5" id="KW-1185">Reference proteome</keyword>
<sequence length="209" mass="22942">MDLDEWEVLSDDGFLQIHEEEEDDDEYGDGGGGEKFICRRLDGVPNSVLETDYFICPLPPANSSNQFVETTNRSIPPLPAQKTRCDDNRDMPEPLPTVEKGAEAERVLSQYVSLKKMKELVELPWDMDSPTVDGDSCFSPPPGLAVDGDVGDPESGGGGLNIWNWGFGAIFSFGVAAAAVCITLVGSRPNQKLRFQTYSDDDDDEKVDM</sequence>
<dbReference type="Proteomes" id="UP001152484">
    <property type="component" value="Unassembled WGS sequence"/>
</dbReference>
<dbReference type="EMBL" id="CAMAPE010000074">
    <property type="protein sequence ID" value="CAH9117603.1"/>
    <property type="molecule type" value="Genomic_DNA"/>
</dbReference>
<dbReference type="AlphaFoldDB" id="A0A9P1A0W7"/>
<keyword evidence="2" id="KW-0812">Transmembrane</keyword>
<evidence type="ECO:0000256" key="1">
    <source>
        <dbReference type="SAM" id="MobiDB-lite"/>
    </source>
</evidence>
<dbReference type="InterPro" id="IPR049224">
    <property type="entry name" value="DUF6821"/>
</dbReference>
<dbReference type="PANTHER" id="PTHR33646:SF2">
    <property type="entry name" value="F20H23.8 PROTEIN"/>
    <property type="match status" value="1"/>
</dbReference>
<feature type="region of interest" description="Disordered" evidence="1">
    <location>
        <begin position="67"/>
        <end position="96"/>
    </location>
</feature>
<keyword evidence="2" id="KW-1133">Transmembrane helix</keyword>
<keyword evidence="2" id="KW-0472">Membrane</keyword>
<comment type="caution">
    <text evidence="4">The sequence shown here is derived from an EMBL/GenBank/DDBJ whole genome shotgun (WGS) entry which is preliminary data.</text>
</comment>
<dbReference type="InterPro" id="IPR045883">
    <property type="entry name" value="At4g13530-like"/>
</dbReference>
<protein>
    <recommendedName>
        <fullName evidence="3">DUF6821 domain-containing protein</fullName>
    </recommendedName>
</protein>
<evidence type="ECO:0000313" key="4">
    <source>
        <dbReference type="EMBL" id="CAH9117603.1"/>
    </source>
</evidence>
<evidence type="ECO:0000256" key="2">
    <source>
        <dbReference type="SAM" id="Phobius"/>
    </source>
</evidence>
<evidence type="ECO:0000259" key="3">
    <source>
        <dbReference type="Pfam" id="PF20705"/>
    </source>
</evidence>
<evidence type="ECO:0000313" key="5">
    <source>
        <dbReference type="Proteomes" id="UP001152484"/>
    </source>
</evidence>
<accession>A0A9P1A0W7</accession>
<dbReference type="OrthoDB" id="766965at2759"/>
<name>A0A9P1A0W7_CUSEU</name>
<dbReference type="PANTHER" id="PTHR33646">
    <property type="entry name" value="GB|AAF00631.1"/>
    <property type="match status" value="1"/>
</dbReference>
<feature type="compositionally biased region" description="Basic and acidic residues" evidence="1">
    <location>
        <begin position="83"/>
        <end position="92"/>
    </location>
</feature>
<feature type="transmembrane region" description="Helical" evidence="2">
    <location>
        <begin position="162"/>
        <end position="185"/>
    </location>
</feature>
<organism evidence="4 5">
    <name type="scientific">Cuscuta europaea</name>
    <name type="common">European dodder</name>
    <dbReference type="NCBI Taxonomy" id="41803"/>
    <lineage>
        <taxon>Eukaryota</taxon>
        <taxon>Viridiplantae</taxon>
        <taxon>Streptophyta</taxon>
        <taxon>Embryophyta</taxon>
        <taxon>Tracheophyta</taxon>
        <taxon>Spermatophyta</taxon>
        <taxon>Magnoliopsida</taxon>
        <taxon>eudicotyledons</taxon>
        <taxon>Gunneridae</taxon>
        <taxon>Pentapetalae</taxon>
        <taxon>asterids</taxon>
        <taxon>lamiids</taxon>
        <taxon>Solanales</taxon>
        <taxon>Convolvulaceae</taxon>
        <taxon>Cuscuteae</taxon>
        <taxon>Cuscuta</taxon>
        <taxon>Cuscuta subgen. Cuscuta</taxon>
    </lineage>
</organism>
<reference evidence="4" key="1">
    <citation type="submission" date="2022-07" db="EMBL/GenBank/DDBJ databases">
        <authorList>
            <person name="Macas J."/>
            <person name="Novak P."/>
            <person name="Neumann P."/>
        </authorList>
    </citation>
    <scope>NUCLEOTIDE SEQUENCE</scope>
</reference>
<feature type="domain" description="DUF6821" evidence="3">
    <location>
        <begin position="156"/>
        <end position="202"/>
    </location>
</feature>
<gene>
    <name evidence="4" type="ORF">CEURO_LOCUS21606</name>
</gene>